<evidence type="ECO:0000313" key="4">
    <source>
        <dbReference type="Proteomes" id="UP000636956"/>
    </source>
</evidence>
<dbReference type="EMBL" id="BMMD01000041">
    <property type="protein sequence ID" value="GGJ94253.1"/>
    <property type="molecule type" value="Genomic_DNA"/>
</dbReference>
<keyword evidence="4" id="KW-1185">Reference proteome</keyword>
<evidence type="ECO:0000256" key="1">
    <source>
        <dbReference type="SAM" id="MobiDB-lite"/>
    </source>
</evidence>
<dbReference type="Proteomes" id="UP000636956">
    <property type="component" value="Unassembled WGS sequence"/>
</dbReference>
<dbReference type="PROSITE" id="PS51257">
    <property type="entry name" value="PROKAR_LIPOPROTEIN"/>
    <property type="match status" value="1"/>
</dbReference>
<sequence>MKCGNQRAALAITLTVLALTLTACTTSPAATAPTGKSAPETTKPPADAELMPPDADERHLCGQVSALEGVRYRSDWEHEQGLIDDVEYASRVAAVEDGWRYMVLGATDVSPAIKDAQRAVSSGGIGYENTEFQRAVGDVGLACDEAGSLIAVSALPGQGG</sequence>
<accession>A0A917PW17</accession>
<evidence type="ECO:0000313" key="3">
    <source>
        <dbReference type="EMBL" id="GGJ94253.1"/>
    </source>
</evidence>
<proteinExistence type="predicted"/>
<evidence type="ECO:0008006" key="5">
    <source>
        <dbReference type="Google" id="ProtNLM"/>
    </source>
</evidence>
<reference evidence="3" key="1">
    <citation type="journal article" date="2014" name="Int. J. Syst. Evol. Microbiol.">
        <title>Complete genome sequence of Corynebacterium casei LMG S-19264T (=DSM 44701T), isolated from a smear-ripened cheese.</title>
        <authorList>
            <consortium name="US DOE Joint Genome Institute (JGI-PGF)"/>
            <person name="Walter F."/>
            <person name="Albersmeier A."/>
            <person name="Kalinowski J."/>
            <person name="Ruckert C."/>
        </authorList>
    </citation>
    <scope>NUCLEOTIDE SEQUENCE</scope>
    <source>
        <strain evidence="3">CGMCC 1.8984</strain>
    </source>
</reference>
<organism evidence="3 4">
    <name type="scientific">Agromyces bauzanensis</name>
    <dbReference type="NCBI Taxonomy" id="1308924"/>
    <lineage>
        <taxon>Bacteria</taxon>
        <taxon>Bacillati</taxon>
        <taxon>Actinomycetota</taxon>
        <taxon>Actinomycetes</taxon>
        <taxon>Micrococcales</taxon>
        <taxon>Microbacteriaceae</taxon>
        <taxon>Agromyces</taxon>
    </lineage>
</organism>
<feature type="region of interest" description="Disordered" evidence="1">
    <location>
        <begin position="28"/>
        <end position="54"/>
    </location>
</feature>
<reference evidence="3" key="2">
    <citation type="submission" date="2020-09" db="EMBL/GenBank/DDBJ databases">
        <authorList>
            <person name="Sun Q."/>
            <person name="Zhou Y."/>
        </authorList>
    </citation>
    <scope>NUCLEOTIDE SEQUENCE</scope>
    <source>
        <strain evidence="3">CGMCC 1.8984</strain>
    </source>
</reference>
<feature type="chain" id="PRO_5039006451" description="Lipoprotein" evidence="2">
    <location>
        <begin position="33"/>
        <end position="160"/>
    </location>
</feature>
<gene>
    <name evidence="3" type="ORF">GCM10011372_35720</name>
</gene>
<protein>
    <recommendedName>
        <fullName evidence="5">Lipoprotein</fullName>
    </recommendedName>
</protein>
<comment type="caution">
    <text evidence="3">The sequence shown here is derived from an EMBL/GenBank/DDBJ whole genome shotgun (WGS) entry which is preliminary data.</text>
</comment>
<evidence type="ECO:0000256" key="2">
    <source>
        <dbReference type="SAM" id="SignalP"/>
    </source>
</evidence>
<keyword evidence="2" id="KW-0732">Signal</keyword>
<name>A0A917PW17_9MICO</name>
<feature type="signal peptide" evidence="2">
    <location>
        <begin position="1"/>
        <end position="32"/>
    </location>
</feature>
<dbReference type="AlphaFoldDB" id="A0A917PW17"/>